<protein>
    <submittedName>
        <fullName evidence="1">Uncharacterized protein</fullName>
    </submittedName>
</protein>
<name>A0A2P2KVC6_RHIMU</name>
<sequence length="42" mass="5135">MNKRKTYKKTKLLTAVQWSRLDPNLYDNWVGGRDEMMRQNTF</sequence>
<accession>A0A2P2KVC6</accession>
<dbReference type="AlphaFoldDB" id="A0A2P2KVC6"/>
<reference evidence="1" key="1">
    <citation type="submission" date="2018-02" db="EMBL/GenBank/DDBJ databases">
        <title>Rhizophora mucronata_Transcriptome.</title>
        <authorList>
            <person name="Meera S.P."/>
            <person name="Sreeshan A."/>
            <person name="Augustine A."/>
        </authorList>
    </citation>
    <scope>NUCLEOTIDE SEQUENCE</scope>
    <source>
        <tissue evidence="1">Leaf</tissue>
    </source>
</reference>
<organism evidence="1">
    <name type="scientific">Rhizophora mucronata</name>
    <name type="common">Asiatic mangrove</name>
    <dbReference type="NCBI Taxonomy" id="61149"/>
    <lineage>
        <taxon>Eukaryota</taxon>
        <taxon>Viridiplantae</taxon>
        <taxon>Streptophyta</taxon>
        <taxon>Embryophyta</taxon>
        <taxon>Tracheophyta</taxon>
        <taxon>Spermatophyta</taxon>
        <taxon>Magnoliopsida</taxon>
        <taxon>eudicotyledons</taxon>
        <taxon>Gunneridae</taxon>
        <taxon>Pentapetalae</taxon>
        <taxon>rosids</taxon>
        <taxon>fabids</taxon>
        <taxon>Malpighiales</taxon>
        <taxon>Rhizophoraceae</taxon>
        <taxon>Rhizophora</taxon>
    </lineage>
</organism>
<evidence type="ECO:0000313" key="1">
    <source>
        <dbReference type="EMBL" id="MBX09686.1"/>
    </source>
</evidence>
<dbReference type="EMBL" id="GGEC01029202">
    <property type="protein sequence ID" value="MBX09686.1"/>
    <property type="molecule type" value="Transcribed_RNA"/>
</dbReference>
<proteinExistence type="predicted"/>